<feature type="coiled-coil region" evidence="1">
    <location>
        <begin position="324"/>
        <end position="393"/>
    </location>
</feature>
<protein>
    <submittedName>
        <fullName evidence="2">Replication protein rep</fullName>
    </submittedName>
</protein>
<feature type="coiled-coil region" evidence="1">
    <location>
        <begin position="439"/>
        <end position="507"/>
    </location>
</feature>
<dbReference type="AlphaFoldDB" id="A0A2B7YQP1"/>
<name>A0A2B7YQP1_9FUSO</name>
<reference evidence="2 3" key="1">
    <citation type="submission" date="2017-06" db="EMBL/GenBank/DDBJ databases">
        <title>Draft genome sequence of Fusobacterium nucleatum subsp. animalis KCOM 1280 (=ChDC F318).</title>
        <authorList>
            <person name="Kook J.-K."/>
            <person name="Park S.-N."/>
            <person name="Lim Y.K."/>
            <person name="Roh H."/>
        </authorList>
    </citation>
    <scope>NUCLEOTIDE SEQUENCE [LARGE SCALE GENOMIC DNA]</scope>
    <source>
        <strain evidence="3">KCOM 1280 ( ChDC F318)</strain>
    </source>
</reference>
<dbReference type="Proteomes" id="UP000226179">
    <property type="component" value="Unassembled WGS sequence"/>
</dbReference>
<evidence type="ECO:0000256" key="1">
    <source>
        <dbReference type="SAM" id="Coils"/>
    </source>
</evidence>
<organism evidence="2 3">
    <name type="scientific">Fusobacterium animalis</name>
    <dbReference type="NCBI Taxonomy" id="76859"/>
    <lineage>
        <taxon>Bacteria</taxon>
        <taxon>Fusobacteriati</taxon>
        <taxon>Fusobacteriota</taxon>
        <taxon>Fusobacteriia</taxon>
        <taxon>Fusobacteriales</taxon>
        <taxon>Fusobacteriaceae</taxon>
        <taxon>Fusobacterium</taxon>
    </lineage>
</organism>
<proteinExistence type="predicted"/>
<sequence>MANNLIRVHKDFINLNIGILTTEKILETFYYICLEVKDKGSKEVTIDFSKMIKALGNIKKKDLIQNIFKLHDKLGELKIRYKDENGVGTIWLFDKLYNNINDNTLNVVVTESSLYFFNSKKNYLRFLFTDVRKLGRSLYPKLLLPYLMNKSNEKKLTLEKEELFDILNLDDSYRNDLSNFNRVILDKLEKLDIIFENFKIKKLKLDKTDPKIITGYEFTWTNDFDFSHNNEIKEAEEILDVKIKDKKEITPAEELEKWFKTTFPTVRYIKAIKIKLEELLKNNSLTYVKDFLEKNWHRAKEDKTIENVEKIFVYTIKEGVVLPLTKEEEKLEKEKQKELEKQKQNEKWEARGGNQIKRWSTDIVSIQEIAEQSKEVIKKIDVTEEEYNKIKQDWIDKQKEETSNSDMEILETIFNASQSKKYNIIPAKEETKLNLKYTKEVYEDKIKKAEYKLDYFKKEFNKLMEMEDEDINFEEFNKRTKDLENKIESYETKIENYKKEILKLKEEKN</sequence>
<dbReference type="RefSeq" id="WP_158412731.1">
    <property type="nucleotide sequence ID" value="NZ_CP077151.1"/>
</dbReference>
<comment type="caution">
    <text evidence="2">The sequence shown here is derived from an EMBL/GenBank/DDBJ whole genome shotgun (WGS) entry which is preliminary data.</text>
</comment>
<gene>
    <name evidence="2" type="ORF">RN90_12980</name>
</gene>
<dbReference type="EMBL" id="NJGJ01000002">
    <property type="protein sequence ID" value="PGH23303.1"/>
    <property type="molecule type" value="Genomic_DNA"/>
</dbReference>
<keyword evidence="1" id="KW-0175">Coiled coil</keyword>
<evidence type="ECO:0000313" key="3">
    <source>
        <dbReference type="Proteomes" id="UP000226179"/>
    </source>
</evidence>
<accession>A0A2B7YQP1</accession>
<evidence type="ECO:0000313" key="2">
    <source>
        <dbReference type="EMBL" id="PGH23303.1"/>
    </source>
</evidence>